<protein>
    <recommendedName>
        <fullName evidence="12">Ferrochelatase</fullName>
        <ecNumber evidence="12">4.98.1.1</ecNumber>
    </recommendedName>
</protein>
<keyword evidence="14" id="KW-1185">Reference proteome</keyword>
<keyword evidence="6 12" id="KW-0408">Iron</keyword>
<sequence length="402" mass="45120">MLRSHLRQLAPAFKRAQSLATNNVSVMLCVSFTINVDVVHLPNKLYRPTAILLTNMGGPATLDKVHSFLLNLFSDSDLMRLPLQSISSKYIARRRTPQIQDQYNQIGGGSPILHWTKKQGEMMEAILDRISPETAPHKHYIAFRYVDPLTADTVEQMKADGIKRAVVFTQYPQYSCSTTGSSLNELYRCLKTSDPENEIKWSVIDRWNTHPGFVKAVAGKINQKLAEYSPEERDDVLLLFSAHSLPMSVVNRGDPYPAEVAASVDRVMNYLQFKNPHRLVWQSQVGPSAWLGPQTGEAIKKYGEQGKKNIVVVPIAFTSDHIETLFELDIEYGKEAHEAGVTGFKRSESLNDDPVFAEAMADIVKAHLESGKITTPLMSLRCPSCTNDYCGEQKEFFANQKL</sequence>
<proteinExistence type="inferred from homology"/>
<dbReference type="FunFam" id="3.40.50.1400:FF:000003">
    <property type="entry name" value="Ferrochelatase"/>
    <property type="match status" value="1"/>
</dbReference>
<dbReference type="Pfam" id="PF00762">
    <property type="entry name" value="Ferrochelatase"/>
    <property type="match status" value="1"/>
</dbReference>
<dbReference type="GO" id="GO:0004325">
    <property type="term" value="F:ferrochelatase activity"/>
    <property type="evidence" value="ECO:0007669"/>
    <property type="project" value="UniProtKB-UniRule"/>
</dbReference>
<keyword evidence="10 12" id="KW-0456">Lyase</keyword>
<dbReference type="UniPathway" id="UPA00252">
    <property type="reaction ID" value="UER00325"/>
</dbReference>
<dbReference type="NCBIfam" id="TIGR00109">
    <property type="entry name" value="hemH"/>
    <property type="match status" value="1"/>
</dbReference>
<dbReference type="OrthoDB" id="1323at2759"/>
<gene>
    <name evidence="13" type="ORF">INT44_008098</name>
</gene>
<name>A0A8H7PQU4_9FUNG</name>
<evidence type="ECO:0000313" key="14">
    <source>
        <dbReference type="Proteomes" id="UP000612746"/>
    </source>
</evidence>
<dbReference type="HAMAP" id="MF_00323">
    <property type="entry name" value="Ferrochelatase"/>
    <property type="match status" value="1"/>
</dbReference>
<evidence type="ECO:0000256" key="7">
    <source>
        <dbReference type="ARBA" id="ARBA00023128"/>
    </source>
</evidence>
<keyword evidence="9" id="KW-0472">Membrane</keyword>
<keyword evidence="11 12" id="KW-0627">Porphyrin biosynthesis</keyword>
<dbReference type="InterPro" id="IPR033644">
    <property type="entry name" value="Ferrochelatase_C"/>
</dbReference>
<organism evidence="13 14">
    <name type="scientific">Umbelopsis vinacea</name>
    <dbReference type="NCBI Taxonomy" id="44442"/>
    <lineage>
        <taxon>Eukaryota</taxon>
        <taxon>Fungi</taxon>
        <taxon>Fungi incertae sedis</taxon>
        <taxon>Mucoromycota</taxon>
        <taxon>Mucoromycotina</taxon>
        <taxon>Umbelopsidomycetes</taxon>
        <taxon>Umbelopsidales</taxon>
        <taxon>Umbelopsidaceae</taxon>
        <taxon>Umbelopsis</taxon>
    </lineage>
</organism>
<dbReference type="EMBL" id="JAEPRA010000012">
    <property type="protein sequence ID" value="KAG2177586.1"/>
    <property type="molecule type" value="Genomic_DNA"/>
</dbReference>
<dbReference type="CDD" id="cd03411">
    <property type="entry name" value="Ferrochelatase_N"/>
    <property type="match status" value="1"/>
</dbReference>
<dbReference type="PANTHER" id="PTHR11108:SF1">
    <property type="entry name" value="FERROCHELATASE, MITOCHONDRIAL"/>
    <property type="match status" value="1"/>
</dbReference>
<dbReference type="Proteomes" id="UP000612746">
    <property type="component" value="Unassembled WGS sequence"/>
</dbReference>
<dbReference type="CDD" id="cd00419">
    <property type="entry name" value="Ferrochelatase_C"/>
    <property type="match status" value="1"/>
</dbReference>
<dbReference type="AlphaFoldDB" id="A0A8H7PQU4"/>
<comment type="subcellular location">
    <subcellularLocation>
        <location evidence="1">Mitochondrion inner membrane</location>
        <topology evidence="1">Peripheral membrane protein</topology>
        <orientation evidence="1">Matrix side</orientation>
    </subcellularLocation>
</comment>
<dbReference type="GO" id="GO:0005743">
    <property type="term" value="C:mitochondrial inner membrane"/>
    <property type="evidence" value="ECO:0007669"/>
    <property type="project" value="UniProtKB-SubCell"/>
</dbReference>
<evidence type="ECO:0000256" key="1">
    <source>
        <dbReference type="ARBA" id="ARBA00004443"/>
    </source>
</evidence>
<dbReference type="InterPro" id="IPR019772">
    <property type="entry name" value="Ferrochelatase_AS"/>
</dbReference>
<evidence type="ECO:0000256" key="5">
    <source>
        <dbReference type="ARBA" id="ARBA00022946"/>
    </source>
</evidence>
<dbReference type="PANTHER" id="PTHR11108">
    <property type="entry name" value="FERROCHELATASE"/>
    <property type="match status" value="1"/>
</dbReference>
<evidence type="ECO:0000256" key="9">
    <source>
        <dbReference type="ARBA" id="ARBA00023136"/>
    </source>
</evidence>
<comment type="function">
    <text evidence="12">Catalyzes the ferrous insertion into protoporphyrin IX.</text>
</comment>
<comment type="similarity">
    <text evidence="3 12">Belongs to the ferrochelatase family.</text>
</comment>
<evidence type="ECO:0000313" key="13">
    <source>
        <dbReference type="EMBL" id="KAG2177586.1"/>
    </source>
</evidence>
<evidence type="ECO:0000256" key="12">
    <source>
        <dbReference type="RuleBase" id="RU000607"/>
    </source>
</evidence>
<dbReference type="SUPFAM" id="SSF53800">
    <property type="entry name" value="Chelatase"/>
    <property type="match status" value="1"/>
</dbReference>
<keyword evidence="8 12" id="KW-0350">Heme biosynthesis</keyword>
<dbReference type="PROSITE" id="PS00534">
    <property type="entry name" value="FERROCHELATASE"/>
    <property type="match status" value="1"/>
</dbReference>
<evidence type="ECO:0000256" key="3">
    <source>
        <dbReference type="ARBA" id="ARBA00007718"/>
    </source>
</evidence>
<dbReference type="Gene3D" id="3.40.50.1400">
    <property type="match status" value="2"/>
</dbReference>
<evidence type="ECO:0000256" key="11">
    <source>
        <dbReference type="ARBA" id="ARBA00023244"/>
    </source>
</evidence>
<evidence type="ECO:0000256" key="10">
    <source>
        <dbReference type="ARBA" id="ARBA00023239"/>
    </source>
</evidence>
<evidence type="ECO:0000256" key="4">
    <source>
        <dbReference type="ARBA" id="ARBA00022792"/>
    </source>
</evidence>
<comment type="pathway">
    <text evidence="2 12">Porphyrin-containing compound metabolism; protoheme biosynthesis; protoheme from protoporphyrin-IX: step 1/1.</text>
</comment>
<comment type="catalytic activity">
    <reaction evidence="12">
        <text>heme b + 2 H(+) = protoporphyrin IX + Fe(2+)</text>
        <dbReference type="Rhea" id="RHEA:22584"/>
        <dbReference type="ChEBI" id="CHEBI:15378"/>
        <dbReference type="ChEBI" id="CHEBI:29033"/>
        <dbReference type="ChEBI" id="CHEBI:57306"/>
        <dbReference type="ChEBI" id="CHEBI:60344"/>
        <dbReference type="EC" id="4.98.1.1"/>
    </reaction>
</comment>
<keyword evidence="4 12" id="KW-0999">Mitochondrion inner membrane</keyword>
<evidence type="ECO:0000256" key="8">
    <source>
        <dbReference type="ARBA" id="ARBA00023133"/>
    </source>
</evidence>
<keyword evidence="7" id="KW-0496">Mitochondrion</keyword>
<dbReference type="GO" id="GO:0006783">
    <property type="term" value="P:heme biosynthetic process"/>
    <property type="evidence" value="ECO:0007669"/>
    <property type="project" value="UniProtKB-UniRule"/>
</dbReference>
<evidence type="ECO:0000256" key="6">
    <source>
        <dbReference type="ARBA" id="ARBA00023004"/>
    </source>
</evidence>
<keyword evidence="5" id="KW-0809">Transit peptide</keyword>
<evidence type="ECO:0000256" key="2">
    <source>
        <dbReference type="ARBA" id="ARBA00004943"/>
    </source>
</evidence>
<accession>A0A8H7PQU4</accession>
<dbReference type="InterPro" id="IPR033659">
    <property type="entry name" value="Ferrochelatase_N"/>
</dbReference>
<comment type="caution">
    <text evidence="13">The sequence shown here is derived from an EMBL/GenBank/DDBJ whole genome shotgun (WGS) entry which is preliminary data.</text>
</comment>
<dbReference type="InterPro" id="IPR001015">
    <property type="entry name" value="Ferrochelatase"/>
</dbReference>
<dbReference type="EC" id="4.98.1.1" evidence="12"/>
<reference evidence="13" key="1">
    <citation type="submission" date="2020-12" db="EMBL/GenBank/DDBJ databases">
        <title>Metabolic potential, ecology and presence of endohyphal bacteria is reflected in genomic diversity of Mucoromycotina.</title>
        <authorList>
            <person name="Muszewska A."/>
            <person name="Okrasinska A."/>
            <person name="Steczkiewicz K."/>
            <person name="Drgas O."/>
            <person name="Orlowska M."/>
            <person name="Perlinska-Lenart U."/>
            <person name="Aleksandrzak-Piekarczyk T."/>
            <person name="Szatraj K."/>
            <person name="Zielenkiewicz U."/>
            <person name="Pilsyk S."/>
            <person name="Malc E."/>
            <person name="Mieczkowski P."/>
            <person name="Kruszewska J.S."/>
            <person name="Biernat P."/>
            <person name="Pawlowska J."/>
        </authorList>
    </citation>
    <scope>NUCLEOTIDE SEQUENCE</scope>
    <source>
        <strain evidence="13">WA0000051536</strain>
    </source>
</reference>